<dbReference type="GO" id="GO:0005737">
    <property type="term" value="C:cytoplasm"/>
    <property type="evidence" value="ECO:0007669"/>
    <property type="project" value="UniProtKB-ARBA"/>
</dbReference>
<dbReference type="AlphaFoldDB" id="X0S3V7"/>
<dbReference type="FunFam" id="2.40.50.140:FF:000051">
    <property type="entry name" value="RNA-binding transcriptional accessory protein"/>
    <property type="match status" value="1"/>
</dbReference>
<accession>X0S3V7</accession>
<evidence type="ECO:0000259" key="5">
    <source>
        <dbReference type="PROSITE" id="PS50126"/>
    </source>
</evidence>
<evidence type="ECO:0000256" key="1">
    <source>
        <dbReference type="ARBA" id="ARBA00006767"/>
    </source>
</evidence>
<evidence type="ECO:0000256" key="4">
    <source>
        <dbReference type="SAM" id="MobiDB-lite"/>
    </source>
</evidence>
<feature type="compositionally biased region" description="Acidic residues" evidence="4">
    <location>
        <begin position="480"/>
        <end position="495"/>
    </location>
</feature>
<evidence type="ECO:0000313" key="6">
    <source>
        <dbReference type="EMBL" id="GAF70602.1"/>
    </source>
</evidence>
<dbReference type="PANTHER" id="PTHR10724">
    <property type="entry name" value="30S RIBOSOMAL PROTEIN S1"/>
    <property type="match status" value="1"/>
</dbReference>
<feature type="domain" description="S1 motif" evidence="5">
    <location>
        <begin position="1"/>
        <end position="72"/>
    </location>
</feature>
<dbReference type="SUPFAM" id="SSF50249">
    <property type="entry name" value="Nucleic acid-binding proteins"/>
    <property type="match status" value="3"/>
</dbReference>
<dbReference type="InterPro" id="IPR050437">
    <property type="entry name" value="Ribos_protein_bS1-like"/>
</dbReference>
<name>X0S3V7_9ZZZZ</name>
<proteinExistence type="inferred from homology"/>
<comment type="caution">
    <text evidence="6">The sequence shown here is derived from an EMBL/GenBank/DDBJ whole genome shotgun (WGS) entry which is preliminary data.</text>
</comment>
<dbReference type="SMART" id="SM00316">
    <property type="entry name" value="S1"/>
    <property type="match status" value="3"/>
</dbReference>
<dbReference type="InterPro" id="IPR012340">
    <property type="entry name" value="NA-bd_OB-fold"/>
</dbReference>
<protein>
    <recommendedName>
        <fullName evidence="5">S1 motif domain-containing protein</fullName>
    </recommendedName>
</protein>
<keyword evidence="2" id="KW-0689">Ribosomal protein</keyword>
<feature type="domain" description="S1 motif" evidence="5">
    <location>
        <begin position="178"/>
        <end position="247"/>
    </location>
</feature>
<dbReference type="PRINTS" id="PR00681">
    <property type="entry name" value="RIBOSOMALS1"/>
</dbReference>
<evidence type="ECO:0000256" key="3">
    <source>
        <dbReference type="ARBA" id="ARBA00023274"/>
    </source>
</evidence>
<dbReference type="PROSITE" id="PS50126">
    <property type="entry name" value="S1"/>
    <property type="match status" value="3"/>
</dbReference>
<dbReference type="GO" id="GO:0003729">
    <property type="term" value="F:mRNA binding"/>
    <property type="evidence" value="ECO:0007669"/>
    <property type="project" value="TreeGrafter"/>
</dbReference>
<dbReference type="Pfam" id="PF00575">
    <property type="entry name" value="S1"/>
    <property type="match status" value="3"/>
</dbReference>
<feature type="domain" description="S1 motif" evidence="5">
    <location>
        <begin position="93"/>
        <end position="161"/>
    </location>
</feature>
<dbReference type="InterPro" id="IPR035104">
    <property type="entry name" value="Ribosomal_protein_S1-like"/>
</dbReference>
<organism evidence="6">
    <name type="scientific">marine sediment metagenome</name>
    <dbReference type="NCBI Taxonomy" id="412755"/>
    <lineage>
        <taxon>unclassified sequences</taxon>
        <taxon>metagenomes</taxon>
        <taxon>ecological metagenomes</taxon>
    </lineage>
</organism>
<feature type="non-terminal residue" evidence="6">
    <location>
        <position position="1"/>
    </location>
</feature>
<dbReference type="GO" id="GO:0003735">
    <property type="term" value="F:structural constituent of ribosome"/>
    <property type="evidence" value="ECO:0007669"/>
    <property type="project" value="TreeGrafter"/>
</dbReference>
<comment type="similarity">
    <text evidence="1">Belongs to the bacterial ribosomal protein bS1 family.</text>
</comment>
<reference evidence="6" key="1">
    <citation type="journal article" date="2014" name="Front. Microbiol.">
        <title>High frequency of phylogenetically diverse reductive dehalogenase-homologous genes in deep subseafloor sedimentary metagenomes.</title>
        <authorList>
            <person name="Kawai M."/>
            <person name="Futagami T."/>
            <person name="Toyoda A."/>
            <person name="Takaki Y."/>
            <person name="Nishi S."/>
            <person name="Hori S."/>
            <person name="Arai W."/>
            <person name="Tsubouchi T."/>
            <person name="Morono Y."/>
            <person name="Uchiyama I."/>
            <person name="Ito T."/>
            <person name="Fujiyama A."/>
            <person name="Inagaki F."/>
            <person name="Takami H."/>
        </authorList>
    </citation>
    <scope>NUCLEOTIDE SEQUENCE</scope>
    <source>
        <strain evidence="6">Expedition CK06-06</strain>
    </source>
</reference>
<dbReference type="GO" id="GO:0006412">
    <property type="term" value="P:translation"/>
    <property type="evidence" value="ECO:0007669"/>
    <property type="project" value="TreeGrafter"/>
</dbReference>
<feature type="non-terminal residue" evidence="6">
    <location>
        <position position="495"/>
    </location>
</feature>
<dbReference type="CDD" id="cd04465">
    <property type="entry name" value="S1_RPS1_repeat_ec2_hs2"/>
    <property type="match status" value="1"/>
</dbReference>
<feature type="compositionally biased region" description="Acidic residues" evidence="4">
    <location>
        <begin position="315"/>
        <end position="472"/>
    </location>
</feature>
<keyword evidence="3" id="KW-0687">Ribonucleoprotein</keyword>
<dbReference type="GO" id="GO:1990904">
    <property type="term" value="C:ribonucleoprotein complex"/>
    <property type="evidence" value="ECO:0007669"/>
    <property type="project" value="UniProtKB-KW"/>
</dbReference>
<dbReference type="GO" id="GO:0005840">
    <property type="term" value="C:ribosome"/>
    <property type="evidence" value="ECO:0007669"/>
    <property type="project" value="UniProtKB-KW"/>
</dbReference>
<evidence type="ECO:0000256" key="2">
    <source>
        <dbReference type="ARBA" id="ARBA00022980"/>
    </source>
</evidence>
<gene>
    <name evidence="6" type="ORF">S01H1_05071</name>
</gene>
<dbReference type="EMBL" id="BARS01002644">
    <property type="protein sequence ID" value="GAF70602.1"/>
    <property type="molecule type" value="Genomic_DNA"/>
</dbReference>
<dbReference type="PANTHER" id="PTHR10724:SF7">
    <property type="entry name" value="SMALL RIBOSOMAL SUBUNIT PROTEIN BS1C"/>
    <property type="match status" value="1"/>
</dbReference>
<dbReference type="CDD" id="cd05688">
    <property type="entry name" value="S1_RPS1_repeat_ec3"/>
    <property type="match status" value="1"/>
</dbReference>
<dbReference type="Gene3D" id="2.40.50.140">
    <property type="entry name" value="Nucleic acid-binding proteins"/>
    <property type="match status" value="3"/>
</dbReference>
<dbReference type="InterPro" id="IPR003029">
    <property type="entry name" value="S1_domain"/>
</dbReference>
<sequence>EGEVTGFNKGGLLVDVEGVHAFVPLSQLAGARFTRPSDESGEKGLTSWVGKTLRIKVIEINRRRNRVILSERAAMQEWRTQQKERLLAELREGEIQRGKITSIREFGIFVDLGGADGLVHLSELSWDRGKSPDEMFQVGEEVDVYILKVDQENKKIALSLRRARPEQWEGLIDKYEVGQIVTGEVTKLAPFGAFARIEGPLEGLIHISELVDRRVAHPQEVVKEGDTLPLRIVRIERHRHRLGLSLKQARLQAEEMGYIFDESGSVLALPGQEPVQRPQEEVTAELDEESAAALGAQLTPEVREQLVAEIAEGAAAEETEEAPEEPATEETEEAPEEPAAEETEEAPEEPAAEETEEAPEEPVAEETEEAPEEPVAEETEEAPEEPAAEETEEAPEEPAAEETEEAPEEPAAEETEEAPEEPAAEETEEAPEEPVAEETEEAPEEPAAEETEEAPEEPVAEETEEAPEEPAAEETKEAPEEAEDAPSGEAVPEEA</sequence>
<feature type="region of interest" description="Disordered" evidence="4">
    <location>
        <begin position="314"/>
        <end position="495"/>
    </location>
</feature>